<name>A0A1B0APS7_9MUSC</name>
<keyword evidence="4" id="KW-1185">Reference proteome</keyword>
<protein>
    <submittedName>
        <fullName evidence="3">Uncharacterized protein</fullName>
    </submittedName>
</protein>
<reference evidence="3" key="2">
    <citation type="submission" date="2020-05" db="UniProtKB">
        <authorList>
            <consortium name="EnsemblMetazoa"/>
        </authorList>
    </citation>
    <scope>IDENTIFICATION</scope>
    <source>
        <strain evidence="3">IAEA</strain>
    </source>
</reference>
<keyword evidence="2" id="KW-0812">Transmembrane</keyword>
<proteinExistence type="predicted"/>
<feature type="region of interest" description="Disordered" evidence="1">
    <location>
        <begin position="42"/>
        <end position="62"/>
    </location>
</feature>
<accession>A0A1B0APS7</accession>
<evidence type="ECO:0000256" key="1">
    <source>
        <dbReference type="SAM" id="MobiDB-lite"/>
    </source>
</evidence>
<dbReference type="VEuPathDB" id="VectorBase:GPPI004195"/>
<dbReference type="STRING" id="67801.A0A1B0APS7"/>
<keyword evidence="2" id="KW-1133">Transmembrane helix</keyword>
<dbReference type="EnsemblMetazoa" id="GPPI004195-RA">
    <property type="protein sequence ID" value="GPPI004195-PA"/>
    <property type="gene ID" value="GPPI004195"/>
</dbReference>
<evidence type="ECO:0000313" key="4">
    <source>
        <dbReference type="Proteomes" id="UP000092460"/>
    </source>
</evidence>
<feature type="transmembrane region" description="Helical" evidence="2">
    <location>
        <begin position="78"/>
        <end position="97"/>
    </location>
</feature>
<sequence>MINIERNYESLVVSETSFKHYTYGYSLTKQLNMVDDRLPIVDEEQDVSTPNRQDPQDKDRDSELDFKHVGCCNPASRFHRFLALIFMCLLGFVTFCFPNHTRKLLEFVKQEVPNTDHKPKHVI</sequence>
<evidence type="ECO:0000313" key="3">
    <source>
        <dbReference type="EnsemblMetazoa" id="GPPI004195-PA"/>
    </source>
</evidence>
<organism evidence="3 4">
    <name type="scientific">Glossina palpalis gambiensis</name>
    <dbReference type="NCBI Taxonomy" id="67801"/>
    <lineage>
        <taxon>Eukaryota</taxon>
        <taxon>Metazoa</taxon>
        <taxon>Ecdysozoa</taxon>
        <taxon>Arthropoda</taxon>
        <taxon>Hexapoda</taxon>
        <taxon>Insecta</taxon>
        <taxon>Pterygota</taxon>
        <taxon>Neoptera</taxon>
        <taxon>Endopterygota</taxon>
        <taxon>Diptera</taxon>
        <taxon>Brachycera</taxon>
        <taxon>Muscomorpha</taxon>
        <taxon>Hippoboscoidea</taxon>
        <taxon>Glossinidae</taxon>
        <taxon>Glossina</taxon>
    </lineage>
</organism>
<dbReference type="Proteomes" id="UP000092460">
    <property type="component" value="Unassembled WGS sequence"/>
</dbReference>
<evidence type="ECO:0000256" key="2">
    <source>
        <dbReference type="SAM" id="Phobius"/>
    </source>
</evidence>
<reference evidence="4" key="1">
    <citation type="submission" date="2015-01" db="EMBL/GenBank/DDBJ databases">
        <authorList>
            <person name="Aksoy S."/>
            <person name="Warren W."/>
            <person name="Wilson R.K."/>
        </authorList>
    </citation>
    <scope>NUCLEOTIDE SEQUENCE [LARGE SCALE GENOMIC DNA]</scope>
    <source>
        <strain evidence="4">IAEA</strain>
    </source>
</reference>
<dbReference type="AlphaFoldDB" id="A0A1B0APS7"/>
<keyword evidence="2" id="KW-0472">Membrane</keyword>
<dbReference type="EMBL" id="JXJN01001567">
    <property type="status" value="NOT_ANNOTATED_CDS"/>
    <property type="molecule type" value="Genomic_DNA"/>
</dbReference>